<reference evidence="2 3" key="1">
    <citation type="submission" date="2021-01" db="EMBL/GenBank/DDBJ databases">
        <title>WGS of actinomycetes isolated from Thailand.</title>
        <authorList>
            <person name="Thawai C."/>
        </authorList>
    </citation>
    <scope>NUCLEOTIDE SEQUENCE [LARGE SCALE GENOMIC DNA]</scope>
    <source>
        <strain evidence="2 3">LPG 2</strain>
    </source>
</reference>
<comment type="caution">
    <text evidence="2">The sequence shown here is derived from an EMBL/GenBank/DDBJ whole genome shotgun (WGS) entry which is preliminary data.</text>
</comment>
<gene>
    <name evidence="2" type="ORF">JK358_28645</name>
</gene>
<evidence type="ECO:0000256" key="1">
    <source>
        <dbReference type="SAM" id="MobiDB-lite"/>
    </source>
</evidence>
<evidence type="ECO:0000313" key="2">
    <source>
        <dbReference type="EMBL" id="MBL1078381.1"/>
    </source>
</evidence>
<dbReference type="RefSeq" id="WP_201953672.1">
    <property type="nucleotide sequence ID" value="NZ_JAERRJ010000012.1"/>
</dbReference>
<dbReference type="Proteomes" id="UP000602198">
    <property type="component" value="Unassembled WGS sequence"/>
</dbReference>
<name>A0ABS1MDM8_9NOCA</name>
<accession>A0ABS1MDM8</accession>
<evidence type="ECO:0000313" key="3">
    <source>
        <dbReference type="Proteomes" id="UP000602198"/>
    </source>
</evidence>
<organism evidence="2 3">
    <name type="scientific">Nocardia acididurans</name>
    <dbReference type="NCBI Taxonomy" id="2802282"/>
    <lineage>
        <taxon>Bacteria</taxon>
        <taxon>Bacillati</taxon>
        <taxon>Actinomycetota</taxon>
        <taxon>Actinomycetes</taxon>
        <taxon>Mycobacteriales</taxon>
        <taxon>Nocardiaceae</taxon>
        <taxon>Nocardia</taxon>
    </lineage>
</organism>
<keyword evidence="3" id="KW-1185">Reference proteome</keyword>
<proteinExistence type="predicted"/>
<feature type="region of interest" description="Disordered" evidence="1">
    <location>
        <begin position="55"/>
        <end position="77"/>
    </location>
</feature>
<sequence length="77" mass="8288">MPADAQAEFVRDFASAFQAWAELGEWSVLSQTIIEWRSTAAIFADTGLADRLSGPLDGDFGAVPEPIEEGSDVGEDR</sequence>
<dbReference type="EMBL" id="JAERRJ010000012">
    <property type="protein sequence ID" value="MBL1078381.1"/>
    <property type="molecule type" value="Genomic_DNA"/>
</dbReference>
<feature type="compositionally biased region" description="Acidic residues" evidence="1">
    <location>
        <begin position="66"/>
        <end position="77"/>
    </location>
</feature>
<protein>
    <submittedName>
        <fullName evidence="2">Uncharacterized protein</fullName>
    </submittedName>
</protein>